<sequence length="96" mass="11627">MLFSKRTSRQNPVPDRIQNPPSIHPSIVNERRVPVTIFYKNEETFDEVKVFKDDLKGLPKSQMRFIEVYEEDIDEYYLIKVDDIEKIKYDKDEWDD</sequence>
<gene>
    <name evidence="2" type="ORF">S100892_01137</name>
</gene>
<dbReference type="Proteomes" id="UP000196118">
    <property type="component" value="Chromosome"/>
</dbReference>
<evidence type="ECO:0000313" key="2">
    <source>
        <dbReference type="EMBL" id="ARW19710.1"/>
    </source>
</evidence>
<organism evidence="2 3">
    <name type="scientific">Pediococcus pentosaceus</name>
    <dbReference type="NCBI Taxonomy" id="1255"/>
    <lineage>
        <taxon>Bacteria</taxon>
        <taxon>Bacillati</taxon>
        <taxon>Bacillota</taxon>
        <taxon>Bacilli</taxon>
        <taxon>Lactobacillales</taxon>
        <taxon>Lactobacillaceae</taxon>
        <taxon>Pediococcus</taxon>
    </lineage>
</organism>
<name>A0A1Y0VNK4_PEDPE</name>
<evidence type="ECO:0000313" key="3">
    <source>
        <dbReference type="Proteomes" id="UP000196118"/>
    </source>
</evidence>
<accession>A0A1Y0VNK4</accession>
<feature type="region of interest" description="Disordered" evidence="1">
    <location>
        <begin position="1"/>
        <end position="25"/>
    </location>
</feature>
<dbReference type="EMBL" id="CP021474">
    <property type="protein sequence ID" value="ARW19710.1"/>
    <property type="molecule type" value="Genomic_DNA"/>
</dbReference>
<reference evidence="2 3" key="1">
    <citation type="submission" date="2017-05" db="EMBL/GenBank/DDBJ databases">
        <title>Genome sequence of Pediococcus pentosaceus strain SRCM100892.</title>
        <authorList>
            <person name="Cho S.H."/>
        </authorList>
    </citation>
    <scope>NUCLEOTIDE SEQUENCE [LARGE SCALE GENOMIC DNA]</scope>
    <source>
        <strain evidence="2 3">SRCM100892</strain>
    </source>
</reference>
<proteinExistence type="predicted"/>
<protein>
    <submittedName>
        <fullName evidence="2">Uncharacterized protein</fullName>
    </submittedName>
</protein>
<evidence type="ECO:0000256" key="1">
    <source>
        <dbReference type="SAM" id="MobiDB-lite"/>
    </source>
</evidence>
<dbReference type="AlphaFoldDB" id="A0A1Y0VNK4"/>